<evidence type="ECO:0000313" key="3">
    <source>
        <dbReference type="Proteomes" id="UP000001449"/>
    </source>
</evidence>
<dbReference type="Gene3D" id="3.30.70.100">
    <property type="match status" value="1"/>
</dbReference>
<name>B5YLU0_THAPS</name>
<dbReference type="GO" id="GO:0005829">
    <property type="term" value="C:cytosol"/>
    <property type="evidence" value="ECO:0000318"/>
    <property type="project" value="GO_Central"/>
</dbReference>
<proteinExistence type="predicted"/>
<dbReference type="RefSeq" id="XP_002295576.1">
    <property type="nucleotide sequence ID" value="XM_002295540.1"/>
</dbReference>
<dbReference type="InterPro" id="IPR007138">
    <property type="entry name" value="ABM_dom"/>
</dbReference>
<reference evidence="2 3" key="1">
    <citation type="journal article" date="2004" name="Science">
        <title>The genome of the diatom Thalassiosira pseudonana: ecology, evolution, and metabolism.</title>
        <authorList>
            <person name="Armbrust E.V."/>
            <person name="Berges J.A."/>
            <person name="Bowler C."/>
            <person name="Green B.R."/>
            <person name="Martinez D."/>
            <person name="Putnam N.H."/>
            <person name="Zhou S."/>
            <person name="Allen A.E."/>
            <person name="Apt K.E."/>
            <person name="Bechner M."/>
            <person name="Brzezinski M.A."/>
            <person name="Chaal B.K."/>
            <person name="Chiovitti A."/>
            <person name="Davis A.K."/>
            <person name="Demarest M.S."/>
            <person name="Detter J.C."/>
            <person name="Glavina T."/>
            <person name="Goodstein D."/>
            <person name="Hadi M.Z."/>
            <person name="Hellsten U."/>
            <person name="Hildebrand M."/>
            <person name="Jenkins B.D."/>
            <person name="Jurka J."/>
            <person name="Kapitonov V.V."/>
            <person name="Kroger N."/>
            <person name="Lau W.W."/>
            <person name="Lane T.W."/>
            <person name="Larimer F.W."/>
            <person name="Lippmeier J.C."/>
            <person name="Lucas S."/>
            <person name="Medina M."/>
            <person name="Montsant A."/>
            <person name="Obornik M."/>
            <person name="Parker M.S."/>
            <person name="Palenik B."/>
            <person name="Pazour G.J."/>
            <person name="Richardson P.M."/>
            <person name="Rynearson T.A."/>
            <person name="Saito M.A."/>
            <person name="Schwartz D.C."/>
            <person name="Thamatrakoln K."/>
            <person name="Valentin K."/>
            <person name="Vardi A."/>
            <person name="Wilkerson F.P."/>
            <person name="Rokhsar D.S."/>
        </authorList>
    </citation>
    <scope>NUCLEOTIDE SEQUENCE [LARGE SCALE GENOMIC DNA]</scope>
    <source>
        <strain evidence="2 3">CCMP1335</strain>
    </source>
</reference>
<dbReference type="KEGG" id="tps:THAPS_38030"/>
<evidence type="ECO:0000313" key="2">
    <source>
        <dbReference type="EMBL" id="ACI64293.1"/>
    </source>
</evidence>
<evidence type="ECO:0000259" key="1">
    <source>
        <dbReference type="PROSITE" id="PS51725"/>
    </source>
</evidence>
<keyword evidence="3" id="KW-1185">Reference proteome</keyword>
<dbReference type="eggNOG" id="ENOG502S861">
    <property type="taxonomic scope" value="Eukaryota"/>
</dbReference>
<accession>B5YLU0</accession>
<dbReference type="Proteomes" id="UP000001449">
    <property type="component" value="Chromosome 18"/>
</dbReference>
<feature type="domain" description="ABM" evidence="1">
    <location>
        <begin position="1"/>
        <end position="75"/>
    </location>
</feature>
<reference evidence="2 3" key="2">
    <citation type="journal article" date="2008" name="Nature">
        <title>The Phaeodactylum genome reveals the evolutionary history of diatom genomes.</title>
        <authorList>
            <person name="Bowler C."/>
            <person name="Allen A.E."/>
            <person name="Badger J.H."/>
            <person name="Grimwood J."/>
            <person name="Jabbari K."/>
            <person name="Kuo A."/>
            <person name="Maheswari U."/>
            <person name="Martens C."/>
            <person name="Maumus F."/>
            <person name="Otillar R.P."/>
            <person name="Rayko E."/>
            <person name="Salamov A."/>
            <person name="Vandepoele K."/>
            <person name="Beszteri B."/>
            <person name="Gruber A."/>
            <person name="Heijde M."/>
            <person name="Katinka M."/>
            <person name="Mock T."/>
            <person name="Valentin K."/>
            <person name="Verret F."/>
            <person name="Berges J.A."/>
            <person name="Brownlee C."/>
            <person name="Cadoret J.P."/>
            <person name="Chiovitti A."/>
            <person name="Choi C.J."/>
            <person name="Coesel S."/>
            <person name="De Martino A."/>
            <person name="Detter J.C."/>
            <person name="Durkin C."/>
            <person name="Falciatore A."/>
            <person name="Fournet J."/>
            <person name="Haruta M."/>
            <person name="Huysman M.J."/>
            <person name="Jenkins B.D."/>
            <person name="Jiroutova K."/>
            <person name="Jorgensen R.E."/>
            <person name="Joubert Y."/>
            <person name="Kaplan A."/>
            <person name="Kroger N."/>
            <person name="Kroth P.G."/>
            <person name="La Roche J."/>
            <person name="Lindquist E."/>
            <person name="Lommer M."/>
            <person name="Martin-Jezequel V."/>
            <person name="Lopez P.J."/>
            <person name="Lucas S."/>
            <person name="Mangogna M."/>
            <person name="McGinnis K."/>
            <person name="Medlin L.K."/>
            <person name="Montsant A."/>
            <person name="Oudot-Le Secq M.P."/>
            <person name="Napoli C."/>
            <person name="Obornik M."/>
            <person name="Parker M.S."/>
            <person name="Petit J.L."/>
            <person name="Porcel B.M."/>
            <person name="Poulsen N."/>
            <person name="Robison M."/>
            <person name="Rychlewski L."/>
            <person name="Rynearson T.A."/>
            <person name="Schmutz J."/>
            <person name="Shapiro H."/>
            <person name="Siaut M."/>
            <person name="Stanley M."/>
            <person name="Sussman M.R."/>
            <person name="Taylor A.R."/>
            <person name="Vardi A."/>
            <person name="von Dassow P."/>
            <person name="Vyverman W."/>
            <person name="Willis A."/>
            <person name="Wyrwicz L.S."/>
            <person name="Rokhsar D.S."/>
            <person name="Weissenbach J."/>
            <person name="Armbrust E.V."/>
            <person name="Green B.R."/>
            <person name="Van de Peer Y."/>
            <person name="Grigoriev I.V."/>
        </authorList>
    </citation>
    <scope>NUCLEOTIDE SEQUENCE [LARGE SCALE GENOMIC DNA]</scope>
    <source>
        <strain evidence="2 3">CCMP1335</strain>
    </source>
</reference>
<dbReference type="InParanoid" id="B5YLU0"/>
<dbReference type="PANTHER" id="PTHR33336:SF1">
    <property type="entry name" value="(4S)-4-HYDROXY-5-PHOSPHONOOXYPENTANE-2,3-DIONE ISOMERASE"/>
    <property type="match status" value="1"/>
</dbReference>
<dbReference type="PaxDb" id="35128-Thaps38030"/>
<dbReference type="Pfam" id="PF03992">
    <property type="entry name" value="ABM"/>
    <property type="match status" value="1"/>
</dbReference>
<dbReference type="GO" id="GO:0016491">
    <property type="term" value="F:oxidoreductase activity"/>
    <property type="evidence" value="ECO:0000318"/>
    <property type="project" value="GO_Central"/>
</dbReference>
<dbReference type="HOGENOM" id="CLU_131496_3_0_1"/>
<dbReference type="InterPro" id="IPR011008">
    <property type="entry name" value="Dimeric_a/b-barrel"/>
</dbReference>
<dbReference type="EMBL" id="CP001159">
    <property type="protein sequence ID" value="ACI64293.1"/>
    <property type="molecule type" value="Genomic_DNA"/>
</dbReference>
<sequence length="96" mass="10616">NEFLQASLANARASSLEPGIARFDVIQQQDDPTKFVLVEVYKDAEAPAAHKETGHYLAWRDAVKDMMAEPRSAIKYNNLFPATSVGWDYGNGASLE</sequence>
<dbReference type="OMA" id="HYLEWRD"/>
<dbReference type="PANTHER" id="PTHR33336">
    <property type="entry name" value="QUINOL MONOOXYGENASE YGIN-RELATED"/>
    <property type="match status" value="1"/>
</dbReference>
<dbReference type="PROSITE" id="PS51725">
    <property type="entry name" value="ABM"/>
    <property type="match status" value="1"/>
</dbReference>
<organism evidence="2 3">
    <name type="scientific">Thalassiosira pseudonana</name>
    <name type="common">Marine diatom</name>
    <name type="synonym">Cyclotella nana</name>
    <dbReference type="NCBI Taxonomy" id="35128"/>
    <lineage>
        <taxon>Eukaryota</taxon>
        <taxon>Sar</taxon>
        <taxon>Stramenopiles</taxon>
        <taxon>Ochrophyta</taxon>
        <taxon>Bacillariophyta</taxon>
        <taxon>Coscinodiscophyceae</taxon>
        <taxon>Thalassiosirophycidae</taxon>
        <taxon>Thalassiosirales</taxon>
        <taxon>Thalassiosiraceae</taxon>
        <taxon>Thalassiosira</taxon>
    </lineage>
</organism>
<dbReference type="AlphaFoldDB" id="B5YLU0"/>
<feature type="non-terminal residue" evidence="2">
    <location>
        <position position="1"/>
    </location>
</feature>
<gene>
    <name evidence="2" type="ORF">THAPS_38030</name>
</gene>
<dbReference type="GeneID" id="7442980"/>
<dbReference type="SUPFAM" id="SSF54909">
    <property type="entry name" value="Dimeric alpha+beta barrel"/>
    <property type="match status" value="1"/>
</dbReference>
<dbReference type="InterPro" id="IPR050744">
    <property type="entry name" value="AI-2_Isomerase_LsrG"/>
</dbReference>
<protein>
    <recommendedName>
        <fullName evidence="1">ABM domain-containing protein</fullName>
    </recommendedName>
</protein>